<dbReference type="AlphaFoldDB" id="A0A562V1E2"/>
<accession>A0A562V1E2</accession>
<gene>
    <name evidence="1" type="ORF">LX16_2421</name>
</gene>
<comment type="caution">
    <text evidence="1">The sequence shown here is derived from an EMBL/GenBank/DDBJ whole genome shotgun (WGS) entry which is preliminary data.</text>
</comment>
<name>A0A562V1E2_9ACTN</name>
<evidence type="ECO:0000313" key="1">
    <source>
        <dbReference type="EMBL" id="TWJ11694.1"/>
    </source>
</evidence>
<protein>
    <submittedName>
        <fullName evidence="1">Uncharacterized protein</fullName>
    </submittedName>
</protein>
<sequence length="334" mass="36002">MIGGRQQVDALVVGPDTVHLGQELVDDVAHPAAAQLVALAADGVEFVEEQHARCLEPGRLEEGVQVAFRVPQPAFQDLVECHGYERGTQLARHRLGEERLPAAGRTVHEQAAAQALAEEPAELRVADRREERRLQSLLGLGHPGHVGERDPALLHVEHRWGGLVAVGGDGFVEPRRDHVLEFVLCGPPVEAVRFRLRADRLRCRRGGSGRGAAGLGRRGRRFACGPGGPLRGWGGEPAHERQCRRVAGFALQCLRDLDDGGGPVVGRQQQLRQVEAEGDVVGCGGHGGAEAVDQRGRVGHASIMRGRSGGGTARRRIGHCGRTVRRPGRSRPSW</sequence>
<proteinExistence type="predicted"/>
<dbReference type="Proteomes" id="UP000321617">
    <property type="component" value="Unassembled WGS sequence"/>
</dbReference>
<dbReference type="EMBL" id="VLLL01000006">
    <property type="protein sequence ID" value="TWJ11694.1"/>
    <property type="molecule type" value="Genomic_DNA"/>
</dbReference>
<organism evidence="1 2">
    <name type="scientific">Stackebrandtia albiflava</name>
    <dbReference type="NCBI Taxonomy" id="406432"/>
    <lineage>
        <taxon>Bacteria</taxon>
        <taxon>Bacillati</taxon>
        <taxon>Actinomycetota</taxon>
        <taxon>Actinomycetes</taxon>
        <taxon>Glycomycetales</taxon>
        <taxon>Glycomycetaceae</taxon>
        <taxon>Stackebrandtia</taxon>
    </lineage>
</organism>
<evidence type="ECO:0000313" key="2">
    <source>
        <dbReference type="Proteomes" id="UP000321617"/>
    </source>
</evidence>
<keyword evidence="2" id="KW-1185">Reference proteome</keyword>
<reference evidence="1 2" key="1">
    <citation type="journal article" date="2013" name="Stand. Genomic Sci.">
        <title>Genomic Encyclopedia of Type Strains, Phase I: The one thousand microbial genomes (KMG-I) project.</title>
        <authorList>
            <person name="Kyrpides N.C."/>
            <person name="Woyke T."/>
            <person name="Eisen J.A."/>
            <person name="Garrity G."/>
            <person name="Lilburn T.G."/>
            <person name="Beck B.J."/>
            <person name="Whitman W.B."/>
            <person name="Hugenholtz P."/>
            <person name="Klenk H.P."/>
        </authorList>
    </citation>
    <scope>NUCLEOTIDE SEQUENCE [LARGE SCALE GENOMIC DNA]</scope>
    <source>
        <strain evidence="1 2">DSM 45044</strain>
    </source>
</reference>